<dbReference type="Pfam" id="PF20501">
    <property type="entry name" value="MbhE"/>
    <property type="match status" value="1"/>
</dbReference>
<dbReference type="InterPro" id="IPR025383">
    <property type="entry name" value="MrpA_C/MbhD"/>
</dbReference>
<feature type="transmembrane region" description="Helical" evidence="10">
    <location>
        <begin position="409"/>
        <end position="430"/>
    </location>
</feature>
<evidence type="ECO:0000256" key="4">
    <source>
        <dbReference type="ARBA" id="ARBA00022475"/>
    </source>
</evidence>
<feature type="transmembrane region" description="Helical" evidence="10">
    <location>
        <begin position="626"/>
        <end position="648"/>
    </location>
</feature>
<feature type="transmembrane region" description="Helical" evidence="10">
    <location>
        <begin position="367"/>
        <end position="389"/>
    </location>
</feature>
<keyword evidence="17" id="KW-1185">Reference proteome</keyword>
<evidence type="ECO:0000256" key="7">
    <source>
        <dbReference type="ARBA" id="ARBA00023065"/>
    </source>
</evidence>
<keyword evidence="4" id="KW-1003">Cell membrane</keyword>
<feature type="transmembrane region" description="Helical" evidence="10">
    <location>
        <begin position="814"/>
        <end position="831"/>
    </location>
</feature>
<comment type="caution">
    <text evidence="16">The sequence shown here is derived from an EMBL/GenBank/DDBJ whole genome shotgun (WGS) entry which is preliminary data.</text>
</comment>
<dbReference type="NCBIfam" id="NF009288">
    <property type="entry name" value="PRK12648.1"/>
    <property type="match status" value="1"/>
</dbReference>
<evidence type="ECO:0000313" key="16">
    <source>
        <dbReference type="EMBL" id="KAA0694753.1"/>
    </source>
</evidence>
<dbReference type="Pfam" id="PF00361">
    <property type="entry name" value="Proton_antipo_M"/>
    <property type="match status" value="1"/>
</dbReference>
<dbReference type="RefSeq" id="WP_149332146.1">
    <property type="nucleotide sequence ID" value="NZ_QOVF01000002.1"/>
</dbReference>
<keyword evidence="2" id="KW-0813">Transport</keyword>
<feature type="transmembrane region" description="Helical" evidence="10">
    <location>
        <begin position="322"/>
        <end position="346"/>
    </location>
</feature>
<feature type="transmembrane region" description="Helical" evidence="10">
    <location>
        <begin position="852"/>
        <end position="872"/>
    </location>
</feature>
<feature type="transmembrane region" description="Helical" evidence="10">
    <location>
        <begin position="242"/>
        <end position="263"/>
    </location>
</feature>
<keyword evidence="5 9" id="KW-0812">Transmembrane</keyword>
<organism evidence="16 17">
    <name type="scientific">Halopseudomonas laoshanensis</name>
    <dbReference type="NCBI Taxonomy" id="2268758"/>
    <lineage>
        <taxon>Bacteria</taxon>
        <taxon>Pseudomonadati</taxon>
        <taxon>Pseudomonadota</taxon>
        <taxon>Gammaproteobacteria</taxon>
        <taxon>Pseudomonadales</taxon>
        <taxon>Pseudomonadaceae</taxon>
        <taxon>Halopseudomonas</taxon>
    </lineage>
</organism>
<evidence type="ECO:0000256" key="8">
    <source>
        <dbReference type="ARBA" id="ARBA00023136"/>
    </source>
</evidence>
<dbReference type="InterPro" id="IPR001750">
    <property type="entry name" value="ND/Mrp_TM"/>
</dbReference>
<dbReference type="InterPro" id="IPR001516">
    <property type="entry name" value="Proton_antipo_N"/>
</dbReference>
<evidence type="ECO:0000259" key="13">
    <source>
        <dbReference type="Pfam" id="PF04039"/>
    </source>
</evidence>
<feature type="transmembrane region" description="Helical" evidence="10">
    <location>
        <begin position="77"/>
        <end position="96"/>
    </location>
</feature>
<feature type="transmembrane region" description="Helical" evidence="10">
    <location>
        <begin position="660"/>
        <end position="678"/>
    </location>
</feature>
<feature type="transmembrane region" description="Helical" evidence="10">
    <location>
        <begin position="569"/>
        <end position="586"/>
    </location>
</feature>
<feature type="transmembrane region" description="Helical" evidence="10">
    <location>
        <begin position="298"/>
        <end position="316"/>
    </location>
</feature>
<feature type="domain" description="Na+/H+ antiporter MnhB subunit-related protein" evidence="13">
    <location>
        <begin position="791"/>
        <end position="911"/>
    </location>
</feature>
<proteinExistence type="predicted"/>
<dbReference type="GO" id="GO:0015297">
    <property type="term" value="F:antiporter activity"/>
    <property type="evidence" value="ECO:0007669"/>
    <property type="project" value="UniProtKB-KW"/>
</dbReference>
<dbReference type="GO" id="GO:0006811">
    <property type="term" value="P:monoatomic ion transport"/>
    <property type="evidence" value="ECO:0007669"/>
    <property type="project" value="UniProtKB-KW"/>
</dbReference>
<dbReference type="PANTHER" id="PTHR43373">
    <property type="entry name" value="NA(+)/H(+) ANTIPORTER SUBUNIT"/>
    <property type="match status" value="1"/>
</dbReference>
<feature type="transmembrane region" description="Helical" evidence="10">
    <location>
        <begin position="269"/>
        <end position="291"/>
    </location>
</feature>
<evidence type="ECO:0000256" key="9">
    <source>
        <dbReference type="RuleBase" id="RU000320"/>
    </source>
</evidence>
<feature type="transmembrane region" description="Helical" evidence="10">
    <location>
        <begin position="749"/>
        <end position="766"/>
    </location>
</feature>
<sequence length="930" mass="100701">MTLALIVLLPLLGSLLPLLTVRYGRSLCALATMLAPVIGLFLLWELAPVVFDGGVVVQSWPWLSQIGLNLSFRLDGLGFLFALLIQGIGILVILYARYYLSKRDPMGRFFAFLLLFMAAMLGVVLSENMLLMMFFWELTSLSSFLLIGYWSHSTDARKGARMALAVTGGGGLALLAGVLLLGQMVGSYELTDVLAAGDLIRSHALYPVVLVLILLGAFTKSAQFPFHFWLPHAMAAPTPVSAYLHSATMVKAGVFLLARFYPALSDTDLWFFLVSVTGMITLLVGACTALFKHDLKGLLAYSTISHLGLITLLFGLDTQLAAVAAVFHIINHATFKASLFMAAGIIDHETGTRDMRRINGLWRFMPHTATLAMVAASAMAGVPLLNGFLSKEMFFTETLEQNQFGDFSWVIPLVATLAGIFSVAYSLRFIHDVFFNGKPFNLPKYPPHEPPRYMKVPVEILVALCLLVGLLPAFTVGSLLAVAASATIGGELPYYSLAMWHGFNLPLIMSIVALGLGILLYAKRGRVFELYERLPERDGKLVFEEVVQGLVRKAGQFTLLLENASLQRYLAWMLSAALVVSGYWLLQLPSLRGDVALSPVDGVTAVGALMLMIAAVATVIWHKQRLVALVMLSVVGLFVALAFARFSAPDLALTQLSVEVVTIILLMLALFFLPRLTPAESSGLRRTRDLGLAGMAGLLVSALSFAVMTRPYETIAGYFLENSVSGGGGTNVVNVILVDFRGFDTLGEVTVLAIAGVAIYALIDGLRLRIPDTDALGRPWSKDAHPFMLVNLSQVILPLALMVSAYIFLRGHNLPGGGFIAGLITAVALILQYVASGEKWTTERWGVNYHHLAGWGVIIAGLTGLGSLFWGYPFLTSSFGYFNIPLIGKTELATAMLFDLGVYLTVVGATLLILANLGKLSTGRATQEAD</sequence>
<feature type="transmembrane region" description="Helical" evidence="10">
    <location>
        <begin position="690"/>
        <end position="708"/>
    </location>
</feature>
<name>A0A7V7GTW2_9GAMM</name>
<feature type="transmembrane region" description="Helical" evidence="10">
    <location>
        <begin position="205"/>
        <end position="230"/>
    </location>
</feature>
<evidence type="ECO:0000259" key="15">
    <source>
        <dbReference type="Pfam" id="PF20501"/>
    </source>
</evidence>
<feature type="transmembrane region" description="Helical" evidence="10">
    <location>
        <begin position="108"/>
        <end position="125"/>
    </location>
</feature>
<feature type="transmembrane region" description="Helical" evidence="10">
    <location>
        <begin position="131"/>
        <end position="150"/>
    </location>
</feature>
<evidence type="ECO:0000256" key="10">
    <source>
        <dbReference type="SAM" id="Phobius"/>
    </source>
</evidence>
<evidence type="ECO:0000313" key="17">
    <source>
        <dbReference type="Proteomes" id="UP000463138"/>
    </source>
</evidence>
<feature type="transmembrane region" description="Helical" evidence="10">
    <location>
        <begin position="460"/>
        <end position="483"/>
    </location>
</feature>
<feature type="domain" description="NADH-Ubiquinone oxidoreductase (complex I) chain 5 N-terminal" evidence="12">
    <location>
        <begin position="64"/>
        <end position="110"/>
    </location>
</feature>
<evidence type="ECO:0000256" key="5">
    <source>
        <dbReference type="ARBA" id="ARBA00022692"/>
    </source>
</evidence>
<comment type="subcellular location">
    <subcellularLocation>
        <location evidence="1">Cell membrane</location>
        <topology evidence="1">Multi-pass membrane protein</topology>
    </subcellularLocation>
    <subcellularLocation>
        <location evidence="9">Membrane</location>
        <topology evidence="9">Multi-pass membrane protein</topology>
    </subcellularLocation>
</comment>
<evidence type="ECO:0000259" key="12">
    <source>
        <dbReference type="Pfam" id="PF00662"/>
    </source>
</evidence>
<dbReference type="Pfam" id="PF00662">
    <property type="entry name" value="Proton_antipo_N"/>
    <property type="match status" value="1"/>
</dbReference>
<evidence type="ECO:0000256" key="2">
    <source>
        <dbReference type="ARBA" id="ARBA00022448"/>
    </source>
</evidence>
<dbReference type="PRINTS" id="PR01434">
    <property type="entry name" value="NADHDHGNASE5"/>
</dbReference>
<gene>
    <name evidence="16" type="ORF">DT594_07655</name>
</gene>
<feature type="transmembrane region" description="Helical" evidence="10">
    <location>
        <begin position="892"/>
        <end position="914"/>
    </location>
</feature>
<dbReference type="OrthoDB" id="9811798at2"/>
<dbReference type="GO" id="GO:0005886">
    <property type="term" value="C:plasma membrane"/>
    <property type="evidence" value="ECO:0007669"/>
    <property type="project" value="UniProtKB-SubCell"/>
</dbReference>
<dbReference type="AlphaFoldDB" id="A0A7V7GTW2"/>
<evidence type="ECO:0000256" key="6">
    <source>
        <dbReference type="ARBA" id="ARBA00022989"/>
    </source>
</evidence>
<feature type="transmembrane region" description="Helical" evidence="10">
    <location>
        <begin position="503"/>
        <end position="522"/>
    </location>
</feature>
<protein>
    <submittedName>
        <fullName evidence="16">Monovalent cation/H+ antiporter subunit A</fullName>
    </submittedName>
</protein>
<feature type="domain" description="NADH:quinone oxidoreductase/Mrp antiporter transmembrane" evidence="11">
    <location>
        <begin position="126"/>
        <end position="403"/>
    </location>
</feature>
<dbReference type="Proteomes" id="UP000463138">
    <property type="component" value="Unassembled WGS sequence"/>
</dbReference>
<feature type="domain" description="MrpA C-terminal/MbhD" evidence="14">
    <location>
        <begin position="611"/>
        <end position="675"/>
    </location>
</feature>
<dbReference type="EMBL" id="QOVF01000002">
    <property type="protein sequence ID" value="KAA0694753.1"/>
    <property type="molecule type" value="Genomic_DNA"/>
</dbReference>
<dbReference type="Pfam" id="PF04039">
    <property type="entry name" value="MnhB"/>
    <property type="match status" value="1"/>
</dbReference>
<accession>A0A7V7GTW2</accession>
<keyword evidence="3" id="KW-0050">Antiport</keyword>
<feature type="domain" description="MrpA C-terminal/MbhE" evidence="15">
    <location>
        <begin position="684"/>
        <end position="778"/>
    </location>
</feature>
<evidence type="ECO:0000256" key="3">
    <source>
        <dbReference type="ARBA" id="ARBA00022449"/>
    </source>
</evidence>
<evidence type="ECO:0000259" key="11">
    <source>
        <dbReference type="Pfam" id="PF00361"/>
    </source>
</evidence>
<dbReference type="InterPro" id="IPR050616">
    <property type="entry name" value="CPA3_Na-H_Antiporter_A"/>
</dbReference>
<reference evidence="16 17" key="1">
    <citation type="submission" date="2018-07" db="EMBL/GenBank/DDBJ databases">
        <title>Pseudomonas laoshanensis sp. nov., isolated from soil.</title>
        <authorList>
            <person name="Sun J."/>
            <person name="Yu L."/>
            <person name="Wang M."/>
            <person name="Zhang C."/>
        </authorList>
    </citation>
    <scope>NUCLEOTIDE SEQUENCE [LARGE SCALE GENOMIC DNA]</scope>
    <source>
        <strain evidence="16 17">Y22</strain>
    </source>
</reference>
<dbReference type="Pfam" id="PF13244">
    <property type="entry name" value="MbhD"/>
    <property type="match status" value="1"/>
</dbReference>
<keyword evidence="7" id="KW-0406">Ion transport</keyword>
<feature type="transmembrane region" description="Helical" evidence="10">
    <location>
        <begin position="162"/>
        <end position="185"/>
    </location>
</feature>
<keyword evidence="6 10" id="KW-1133">Transmembrane helix</keyword>
<feature type="transmembrane region" description="Helical" evidence="10">
    <location>
        <begin position="787"/>
        <end position="808"/>
    </location>
</feature>
<dbReference type="PANTHER" id="PTHR43373:SF1">
    <property type="entry name" value="NA(+)_H(+) ANTIPORTER SUBUNIT A"/>
    <property type="match status" value="1"/>
</dbReference>
<evidence type="ECO:0000259" key="14">
    <source>
        <dbReference type="Pfam" id="PF13244"/>
    </source>
</evidence>
<keyword evidence="8 10" id="KW-0472">Membrane</keyword>
<feature type="transmembrane region" description="Helical" evidence="10">
    <location>
        <begin position="602"/>
        <end position="621"/>
    </location>
</feature>
<dbReference type="InterPro" id="IPR046806">
    <property type="entry name" value="MrpA_C/MbhE"/>
</dbReference>
<evidence type="ECO:0000256" key="1">
    <source>
        <dbReference type="ARBA" id="ARBA00004651"/>
    </source>
</evidence>
<dbReference type="InterPro" id="IPR007182">
    <property type="entry name" value="MnhB"/>
</dbReference>